<name>A0A2P7QLR4_9SPHN</name>
<accession>A0A2P7QLR4</accession>
<organism evidence="1 2">
    <name type="scientific">Allosphingosinicella deserti</name>
    <dbReference type="NCBI Taxonomy" id="2116704"/>
    <lineage>
        <taxon>Bacteria</taxon>
        <taxon>Pseudomonadati</taxon>
        <taxon>Pseudomonadota</taxon>
        <taxon>Alphaproteobacteria</taxon>
        <taxon>Sphingomonadales</taxon>
        <taxon>Sphingomonadaceae</taxon>
        <taxon>Allosphingosinicella</taxon>
    </lineage>
</organism>
<proteinExistence type="predicted"/>
<keyword evidence="2" id="KW-1185">Reference proteome</keyword>
<dbReference type="EMBL" id="PXYI01000005">
    <property type="protein sequence ID" value="PSJ38895.1"/>
    <property type="molecule type" value="Genomic_DNA"/>
</dbReference>
<dbReference type="RefSeq" id="WP_106514089.1">
    <property type="nucleotide sequence ID" value="NZ_PXYI01000005.1"/>
</dbReference>
<evidence type="ECO:0000313" key="1">
    <source>
        <dbReference type="EMBL" id="PSJ38895.1"/>
    </source>
</evidence>
<sequence length="219" mass="25387">MDQHAEIVSFKNPAEVDVATAVAGEPQFHAAYFFYYRKGIDNVYDIAPYEYYDIYHPFDRREIAQKLFLNAAKDERDPPRFSSSHRKMKMERKSYYIVARDDGADFEGEPITFTKIGGRSANYTFKNGEKFSIELILDDRPKKINFACYENHLCKENGEDLEDYAYENFSVQVNFVGGRLRLLEDSGGTNMGGPVPPPSLWLAEHIRREVHKVLQAMYR</sequence>
<protein>
    <submittedName>
        <fullName evidence="1">Uncharacterized protein</fullName>
    </submittedName>
</protein>
<gene>
    <name evidence="1" type="ORF">C7I55_16370</name>
</gene>
<evidence type="ECO:0000313" key="2">
    <source>
        <dbReference type="Proteomes" id="UP000241167"/>
    </source>
</evidence>
<dbReference type="AlphaFoldDB" id="A0A2P7QLR4"/>
<reference evidence="1 2" key="1">
    <citation type="submission" date="2018-03" db="EMBL/GenBank/DDBJ databases">
        <title>The draft genome of Sphingosinicella sp. GL-C-18.</title>
        <authorList>
            <person name="Liu L."/>
            <person name="Li L."/>
            <person name="Liang L."/>
            <person name="Zhang X."/>
            <person name="Wang T."/>
        </authorList>
    </citation>
    <scope>NUCLEOTIDE SEQUENCE [LARGE SCALE GENOMIC DNA]</scope>
    <source>
        <strain evidence="1 2">GL-C-18</strain>
    </source>
</reference>
<comment type="caution">
    <text evidence="1">The sequence shown here is derived from an EMBL/GenBank/DDBJ whole genome shotgun (WGS) entry which is preliminary data.</text>
</comment>
<dbReference type="Proteomes" id="UP000241167">
    <property type="component" value="Unassembled WGS sequence"/>
</dbReference>